<dbReference type="AlphaFoldDB" id="A0AAP3DID6"/>
<proteinExistence type="predicted"/>
<keyword evidence="1" id="KW-0732">Signal</keyword>
<evidence type="ECO:0000313" key="3">
    <source>
        <dbReference type="Proteomes" id="UP001077662"/>
    </source>
</evidence>
<sequence length="273" mass="30019">MKRKVLPHLVLTTAILGSLVMISAPSTHAEKSIGQIPDQMLAGTVIEYDDSNNMVVIEKGEKLTSNERVQAVQKEELSKSELVKLTEEETFVQKILDEAKELPVYHIQNPAPQPGMKVIYDGEGFIKKIVYPSSIKEDDGVEALAYKALPRGTRKAAGTYKYGANNNSIVITGSSSGSVLGTGRFTNFTDTIGESDNTLVRGDCATRGDIDNPKYNTSINARNTTNNKAATVTKRDNGALPDAVLDIWKTGVEDFGLKWDKNLSFKGRYYYEF</sequence>
<organism evidence="2 3">
    <name type="scientific">Brevibacillus laterosporus</name>
    <name type="common">Bacillus laterosporus</name>
    <dbReference type="NCBI Taxonomy" id="1465"/>
    <lineage>
        <taxon>Bacteria</taxon>
        <taxon>Bacillati</taxon>
        <taxon>Bacillota</taxon>
        <taxon>Bacilli</taxon>
        <taxon>Bacillales</taxon>
        <taxon>Paenibacillaceae</taxon>
        <taxon>Brevibacillus</taxon>
    </lineage>
</organism>
<feature type="signal peptide" evidence="1">
    <location>
        <begin position="1"/>
        <end position="29"/>
    </location>
</feature>
<dbReference type="GeneID" id="61081524"/>
<dbReference type="EMBL" id="JAPTNE010000022">
    <property type="protein sequence ID" value="MCZ0808537.1"/>
    <property type="molecule type" value="Genomic_DNA"/>
</dbReference>
<evidence type="ECO:0000313" key="2">
    <source>
        <dbReference type="EMBL" id="MCZ0808537.1"/>
    </source>
</evidence>
<dbReference type="RefSeq" id="WP_018674060.1">
    <property type="nucleotide sequence ID" value="NZ_CP032410.1"/>
</dbReference>
<reference evidence="2" key="1">
    <citation type="submission" date="2022-09" db="EMBL/GenBank/DDBJ databases">
        <title>Genome analysis and characterization of larvicidal activity of Brevibacillus strains.</title>
        <authorList>
            <person name="Patrusheva E.V."/>
            <person name="Izotova A.O."/>
            <person name="Toshchakov S.V."/>
            <person name="Sineoky S.P."/>
        </authorList>
    </citation>
    <scope>NUCLEOTIDE SEQUENCE</scope>
    <source>
        <strain evidence="2">VKPM_B-13247</strain>
    </source>
</reference>
<dbReference type="Proteomes" id="UP001077662">
    <property type="component" value="Unassembled WGS sequence"/>
</dbReference>
<feature type="chain" id="PRO_5042851982" evidence="1">
    <location>
        <begin position="30"/>
        <end position="273"/>
    </location>
</feature>
<protein>
    <submittedName>
        <fullName evidence="2">Uncharacterized protein</fullName>
    </submittedName>
</protein>
<name>A0AAP3DID6_BRELA</name>
<comment type="caution">
    <text evidence="2">The sequence shown here is derived from an EMBL/GenBank/DDBJ whole genome shotgun (WGS) entry which is preliminary data.</text>
</comment>
<accession>A0AAP3DID6</accession>
<evidence type="ECO:0000256" key="1">
    <source>
        <dbReference type="SAM" id="SignalP"/>
    </source>
</evidence>
<gene>
    <name evidence="2" type="ORF">O0554_16725</name>
</gene>